<evidence type="ECO:0000256" key="16">
    <source>
        <dbReference type="ARBA" id="ARBA00029334"/>
    </source>
</evidence>
<keyword evidence="7" id="KW-0677">Repeat</keyword>
<evidence type="ECO:0000256" key="11">
    <source>
        <dbReference type="ARBA" id="ARBA00023098"/>
    </source>
</evidence>
<evidence type="ECO:0000256" key="10">
    <source>
        <dbReference type="ARBA" id="ARBA00023002"/>
    </source>
</evidence>
<dbReference type="EC" id="1.1.1.n12" evidence="5"/>
<dbReference type="InterPro" id="IPR057326">
    <property type="entry name" value="KR_dom"/>
</dbReference>
<evidence type="ECO:0000256" key="5">
    <source>
        <dbReference type="ARBA" id="ARBA00012456"/>
    </source>
</evidence>
<evidence type="ECO:0000259" key="21">
    <source>
        <dbReference type="SMART" id="SM00822"/>
    </source>
</evidence>
<evidence type="ECO:0000256" key="14">
    <source>
        <dbReference type="ARBA" id="ARBA00023239"/>
    </source>
</evidence>
<dbReference type="SMART" id="SM00822">
    <property type="entry name" value="PKS_KR"/>
    <property type="match status" value="1"/>
</dbReference>
<evidence type="ECO:0000256" key="13">
    <source>
        <dbReference type="ARBA" id="ARBA00023235"/>
    </source>
</evidence>
<evidence type="ECO:0000256" key="19">
    <source>
        <dbReference type="ARBA" id="ARBA00073871"/>
    </source>
</evidence>
<evidence type="ECO:0000256" key="3">
    <source>
        <dbReference type="ARBA" id="ARBA00006484"/>
    </source>
</evidence>
<evidence type="ECO:0000256" key="6">
    <source>
        <dbReference type="ARBA" id="ARBA00013156"/>
    </source>
</evidence>
<gene>
    <name evidence="22" type="ORF">K432DRAFT_430040</name>
</gene>
<keyword evidence="11" id="KW-0443">Lipid metabolism</keyword>
<dbReference type="InterPro" id="IPR002347">
    <property type="entry name" value="SDR_fam"/>
</dbReference>
<dbReference type="Gene3D" id="3.40.50.720">
    <property type="entry name" value="NAD(P)-binding Rossmann-like Domain"/>
    <property type="match status" value="2"/>
</dbReference>
<sequence>MASYRRPRIELGSKGPNKLSKSELRYDNQTVVVTGAGGGLGKAYALFFASRGANVVVNDVGRSFQDEKGGDKAADIVVGEIKAIGGKAVANYDSVENGEKIIETAIANFGRIDVLLNNAGILRDISFKNMKDQDWDSVINVHLRGSYKCARAAWPHFKKQKYGRIINTTSAAGLFGSFGQCNYSAAKLALVGFTQTIAKEGVKYNILCNAIGPVAASRMTETVWPPEMLANISPDWVVPLVAVLVHSSNSETGSIFEVGGGHMAKLRWERAKGLILKPDDTYTPGAILQQWSKISDFSEPEHPNGIADMMEKLKEAMALDSNDTNVETLDFTGKVALVTGGGAGLGRAFCLLFAKYGATVVVNDLMNPESVVEEIKKMGGKAVGNKASVEDGAAVVKTAIDNFGRIDILVNNAGILRDKAFSNMTDKQWDDVISVHLRGTYTCTKAAYPYMVKQKYGRIVNTTSTSGIYGNFGQANYAAAKLGILGFARALALEGKKYNILVNTIAPNAGTQLTATVLPPEILEAFKPAYVAPLVIALCSDKVPAPGTGALYEVGSGYQARTRWQRSGGHGFPVDVRPLTPEAVVRQWEKIIDFDDGRADHPESGQDGLRAVKANFDNRSKTARL</sequence>
<keyword evidence="8" id="KW-0276">Fatty acid metabolism</keyword>
<dbReference type="PANTHER" id="PTHR45024:SF2">
    <property type="entry name" value="SCP2 DOMAIN-CONTAINING PROTEIN"/>
    <property type="match status" value="1"/>
</dbReference>
<dbReference type="FunFam" id="3.40.50.720:FF:000410">
    <property type="entry name" value="Peroxisomal multifunctional beta-oxidation protein"/>
    <property type="match status" value="1"/>
</dbReference>
<evidence type="ECO:0000256" key="2">
    <source>
        <dbReference type="ARBA" id="ARBA00005005"/>
    </source>
</evidence>
<keyword evidence="15" id="KW-0511">Multifunctional enzyme</keyword>
<comment type="function">
    <text evidence="18">Second trifunctional enzyme acting on the beta-oxidation pathway for fatty acids, possessing hydratase-dehydrogenase-epimerase activities. Converts trans-2-enoyl-CoA via D-3-hydroxyacyl-CoA to 3-ketoacyl-CoA.</text>
</comment>
<evidence type="ECO:0000256" key="20">
    <source>
        <dbReference type="ARBA" id="ARBA00081853"/>
    </source>
</evidence>
<dbReference type="GO" id="GO:0006631">
    <property type="term" value="P:fatty acid metabolic process"/>
    <property type="evidence" value="ECO:0007669"/>
    <property type="project" value="UniProtKB-KW"/>
</dbReference>
<comment type="similarity">
    <text evidence="3">Belongs to the short-chain dehydrogenases/reductases (SDR) family.</text>
</comment>
<evidence type="ECO:0000256" key="18">
    <source>
        <dbReference type="ARBA" id="ARBA00055743"/>
    </source>
</evidence>
<evidence type="ECO:0000256" key="8">
    <source>
        <dbReference type="ARBA" id="ARBA00022832"/>
    </source>
</evidence>
<dbReference type="AlphaFoldDB" id="A0A8E2DZ55"/>
<dbReference type="EC" id="4.2.1.119" evidence="6"/>
<comment type="subcellular location">
    <subcellularLocation>
        <location evidence="1">Peroxisome</location>
    </subcellularLocation>
</comment>
<dbReference type="PROSITE" id="PS00061">
    <property type="entry name" value="ADH_SHORT"/>
    <property type="match status" value="2"/>
</dbReference>
<proteinExistence type="inferred from homology"/>
<accession>A0A8E2DZ55</accession>
<comment type="catalytic activity">
    <reaction evidence="16">
        <text>a (3R)-3-hydroxyacyl-CoA = a (2E)-enoyl-CoA + H2O</text>
        <dbReference type="Rhea" id="RHEA:26526"/>
        <dbReference type="ChEBI" id="CHEBI:15377"/>
        <dbReference type="ChEBI" id="CHEBI:57319"/>
        <dbReference type="ChEBI" id="CHEBI:58856"/>
        <dbReference type="EC" id="4.2.1.119"/>
    </reaction>
</comment>
<dbReference type="PANTHER" id="PTHR45024">
    <property type="entry name" value="DEHYDROGENASES, SHORT CHAIN"/>
    <property type="match status" value="1"/>
</dbReference>
<comment type="pathway">
    <text evidence="2">Lipid metabolism; fatty acid beta-oxidation.</text>
</comment>
<dbReference type="PRINTS" id="PR00080">
    <property type="entry name" value="SDRFAMILY"/>
</dbReference>
<dbReference type="InterPro" id="IPR036291">
    <property type="entry name" value="NAD(P)-bd_dom_sf"/>
</dbReference>
<dbReference type="SUPFAM" id="SSF51735">
    <property type="entry name" value="NAD(P)-binding Rossmann-fold domains"/>
    <property type="match status" value="2"/>
</dbReference>
<dbReference type="Proteomes" id="UP000250266">
    <property type="component" value="Unassembled WGS sequence"/>
</dbReference>
<dbReference type="InterPro" id="IPR051687">
    <property type="entry name" value="Peroxisomal_Beta-Oxidation"/>
</dbReference>
<comment type="subunit">
    <text evidence="4">Monomer.</text>
</comment>
<keyword evidence="9" id="KW-0521">NADP</keyword>
<dbReference type="InterPro" id="IPR020904">
    <property type="entry name" value="Sc_DH/Rdtase_CS"/>
</dbReference>
<dbReference type="OrthoDB" id="3592703at2759"/>
<name>A0A8E2DZ55_9PEZI</name>
<dbReference type="GO" id="GO:0005777">
    <property type="term" value="C:peroxisome"/>
    <property type="evidence" value="ECO:0007669"/>
    <property type="project" value="UniProtKB-SubCell"/>
</dbReference>
<dbReference type="PRINTS" id="PR00081">
    <property type="entry name" value="GDHRDH"/>
</dbReference>
<evidence type="ECO:0000313" key="22">
    <source>
        <dbReference type="EMBL" id="OCK74410.1"/>
    </source>
</evidence>
<dbReference type="GO" id="GO:0016491">
    <property type="term" value="F:oxidoreductase activity"/>
    <property type="evidence" value="ECO:0007669"/>
    <property type="project" value="UniProtKB-KW"/>
</dbReference>
<dbReference type="GO" id="GO:0016853">
    <property type="term" value="F:isomerase activity"/>
    <property type="evidence" value="ECO:0007669"/>
    <property type="project" value="UniProtKB-KW"/>
</dbReference>
<dbReference type="CDD" id="cd05353">
    <property type="entry name" value="hydroxyacyl-CoA-like_DH_SDR_c-like"/>
    <property type="match status" value="2"/>
</dbReference>
<dbReference type="FunFam" id="3.40.50.720:FF:000185">
    <property type="entry name" value="peroxisomal multifunctional enzyme type 2"/>
    <property type="match status" value="1"/>
</dbReference>
<organism evidence="22 23">
    <name type="scientific">Lepidopterella palustris CBS 459.81</name>
    <dbReference type="NCBI Taxonomy" id="1314670"/>
    <lineage>
        <taxon>Eukaryota</taxon>
        <taxon>Fungi</taxon>
        <taxon>Dikarya</taxon>
        <taxon>Ascomycota</taxon>
        <taxon>Pezizomycotina</taxon>
        <taxon>Dothideomycetes</taxon>
        <taxon>Pleosporomycetidae</taxon>
        <taxon>Mytilinidiales</taxon>
        <taxon>Argynnaceae</taxon>
        <taxon>Lepidopterella</taxon>
    </lineage>
</organism>
<keyword evidence="12" id="KW-0576">Peroxisome</keyword>
<evidence type="ECO:0000256" key="9">
    <source>
        <dbReference type="ARBA" id="ARBA00022857"/>
    </source>
</evidence>
<dbReference type="EMBL" id="KV745485">
    <property type="protein sequence ID" value="OCK74410.1"/>
    <property type="molecule type" value="Genomic_DNA"/>
</dbReference>
<reference evidence="22 23" key="1">
    <citation type="journal article" date="2016" name="Nat. Commun.">
        <title>Ectomycorrhizal ecology is imprinted in the genome of the dominant symbiotic fungus Cenococcum geophilum.</title>
        <authorList>
            <consortium name="DOE Joint Genome Institute"/>
            <person name="Peter M."/>
            <person name="Kohler A."/>
            <person name="Ohm R.A."/>
            <person name="Kuo A."/>
            <person name="Krutzmann J."/>
            <person name="Morin E."/>
            <person name="Arend M."/>
            <person name="Barry K.W."/>
            <person name="Binder M."/>
            <person name="Choi C."/>
            <person name="Clum A."/>
            <person name="Copeland A."/>
            <person name="Grisel N."/>
            <person name="Haridas S."/>
            <person name="Kipfer T."/>
            <person name="LaButti K."/>
            <person name="Lindquist E."/>
            <person name="Lipzen A."/>
            <person name="Maire R."/>
            <person name="Meier B."/>
            <person name="Mihaltcheva S."/>
            <person name="Molinier V."/>
            <person name="Murat C."/>
            <person name="Poggeler S."/>
            <person name="Quandt C.A."/>
            <person name="Sperisen C."/>
            <person name="Tritt A."/>
            <person name="Tisserant E."/>
            <person name="Crous P.W."/>
            <person name="Henrissat B."/>
            <person name="Nehls U."/>
            <person name="Egli S."/>
            <person name="Spatafora J.W."/>
            <person name="Grigoriev I.V."/>
            <person name="Martin F.M."/>
        </authorList>
    </citation>
    <scope>NUCLEOTIDE SEQUENCE [LARGE SCALE GENOMIC DNA]</scope>
    <source>
        <strain evidence="22 23">CBS 459.81</strain>
    </source>
</reference>
<evidence type="ECO:0000256" key="7">
    <source>
        <dbReference type="ARBA" id="ARBA00022737"/>
    </source>
</evidence>
<evidence type="ECO:0000256" key="15">
    <source>
        <dbReference type="ARBA" id="ARBA00023268"/>
    </source>
</evidence>
<protein>
    <recommendedName>
        <fullName evidence="19">Peroxisomal hydratase-dehydrogenase-epimerase</fullName>
        <ecNumber evidence="5">1.1.1.n12</ecNumber>
        <ecNumber evidence="6">4.2.1.119</ecNumber>
    </recommendedName>
    <alternativeName>
        <fullName evidence="20">Multifunctional beta-oxidation protein</fullName>
    </alternativeName>
</protein>
<keyword evidence="10" id="KW-0560">Oxidoreductase</keyword>
<dbReference type="Pfam" id="PF00106">
    <property type="entry name" value="adh_short"/>
    <property type="match status" value="2"/>
</dbReference>
<evidence type="ECO:0000256" key="17">
    <source>
        <dbReference type="ARBA" id="ARBA00052025"/>
    </source>
</evidence>
<evidence type="ECO:0000256" key="4">
    <source>
        <dbReference type="ARBA" id="ARBA00011245"/>
    </source>
</evidence>
<keyword evidence="13" id="KW-0413">Isomerase</keyword>
<evidence type="ECO:0000256" key="1">
    <source>
        <dbReference type="ARBA" id="ARBA00004275"/>
    </source>
</evidence>
<keyword evidence="23" id="KW-1185">Reference proteome</keyword>
<evidence type="ECO:0000256" key="12">
    <source>
        <dbReference type="ARBA" id="ARBA00023140"/>
    </source>
</evidence>
<comment type="catalytic activity">
    <reaction evidence="17">
        <text>a (3R)-3-hydroxyacyl-CoA + NAD(+) = a 3-oxoacyl-CoA + NADH + H(+)</text>
        <dbReference type="Rhea" id="RHEA:32711"/>
        <dbReference type="ChEBI" id="CHEBI:15378"/>
        <dbReference type="ChEBI" id="CHEBI:57319"/>
        <dbReference type="ChEBI" id="CHEBI:57540"/>
        <dbReference type="ChEBI" id="CHEBI:57945"/>
        <dbReference type="ChEBI" id="CHEBI:90726"/>
        <dbReference type="EC" id="1.1.1.n12"/>
    </reaction>
</comment>
<feature type="domain" description="Ketoreductase" evidence="21">
    <location>
        <begin position="334"/>
        <end position="512"/>
    </location>
</feature>
<evidence type="ECO:0000313" key="23">
    <source>
        <dbReference type="Proteomes" id="UP000250266"/>
    </source>
</evidence>
<dbReference type="GO" id="GO:0018812">
    <property type="term" value="F:3-hydroxyacyl-CoA dehydratase activity"/>
    <property type="evidence" value="ECO:0007669"/>
    <property type="project" value="UniProtKB-EC"/>
</dbReference>
<keyword evidence="14" id="KW-0456">Lyase</keyword>